<dbReference type="InterPro" id="IPR003593">
    <property type="entry name" value="AAA+_ATPase"/>
</dbReference>
<dbReference type="FunFam" id="3.40.50.300:FF:000016">
    <property type="entry name" value="Oligopeptide ABC transporter ATP-binding component"/>
    <property type="match status" value="1"/>
</dbReference>
<dbReference type="InterPro" id="IPR013563">
    <property type="entry name" value="Oligopep_ABC_C"/>
</dbReference>
<dbReference type="GO" id="GO:0015833">
    <property type="term" value="P:peptide transport"/>
    <property type="evidence" value="ECO:0007669"/>
    <property type="project" value="InterPro"/>
</dbReference>
<proteinExistence type="inferred from homology"/>
<dbReference type="InterPro" id="IPR050388">
    <property type="entry name" value="ABC_Ni/Peptide_Import"/>
</dbReference>
<dbReference type="PATRIC" id="fig|442562.3.peg.2101"/>
<dbReference type="PANTHER" id="PTHR43297:SF7">
    <property type="entry name" value="D,D-DIPEPTIDE TRANSPORT ATP-BINDING PROTEIN DDPD-RELATED"/>
    <property type="match status" value="1"/>
</dbReference>
<keyword evidence="10" id="KW-1185">Reference proteome</keyword>
<evidence type="ECO:0000256" key="5">
    <source>
        <dbReference type="ARBA" id="ARBA00022741"/>
    </source>
</evidence>
<name>A0A017HPN2_9RHOB</name>
<dbReference type="GO" id="GO:0005524">
    <property type="term" value="F:ATP binding"/>
    <property type="evidence" value="ECO:0007669"/>
    <property type="project" value="UniProtKB-KW"/>
</dbReference>
<dbReference type="PROSITE" id="PS00211">
    <property type="entry name" value="ABC_TRANSPORTER_1"/>
    <property type="match status" value="1"/>
</dbReference>
<evidence type="ECO:0000256" key="6">
    <source>
        <dbReference type="ARBA" id="ARBA00022840"/>
    </source>
</evidence>
<feature type="domain" description="ABC transporter" evidence="8">
    <location>
        <begin position="11"/>
        <end position="260"/>
    </location>
</feature>
<dbReference type="InterPro" id="IPR027417">
    <property type="entry name" value="P-loop_NTPase"/>
</dbReference>
<dbReference type="InterPro" id="IPR017871">
    <property type="entry name" value="ABC_transporter-like_CS"/>
</dbReference>
<protein>
    <submittedName>
        <fullName evidence="9">Oligopeptide transport ATP-binding protein OppD</fullName>
    </submittedName>
</protein>
<evidence type="ECO:0000256" key="2">
    <source>
        <dbReference type="ARBA" id="ARBA00005417"/>
    </source>
</evidence>
<keyword evidence="6 9" id="KW-0067">ATP-binding</keyword>
<keyword evidence="7" id="KW-0472">Membrane</keyword>
<sequence>MGDVTTSAPLLEVEDLRVTFRTGDGQVNAVNGVSFALDEGETLAIVGESGSGKSQTAYAAMGLLARNGSATGTVRYRGRNLLELPQRELNGIRSQEIAMIFQDPMTSLNPYMRVSDQMAEVLMLHKGMGKRQAVEEAARMLDAVRIPDARARIGMYPHEFSGGMRQRIMIAMALLCRPKLLIADEPTTALDVTVQAQIMRLLGEIRKDLGTAVILITHDLGVVAGFCERTLVMYGGQIMEEGRTEAIFATPTHPYTLGLLSAVPRIDREDEALLTIAGEPPDMSRLPPGCPFFPRCAFARPENETIRPPLVTLPDGRRRACHVPVEEILARKEAAQ</sequence>
<dbReference type="InterPro" id="IPR003439">
    <property type="entry name" value="ABC_transporter-like_ATP-bd"/>
</dbReference>
<organism evidence="9 10">
    <name type="scientific">Rubellimicrobium mesophilum DSM 19309</name>
    <dbReference type="NCBI Taxonomy" id="442562"/>
    <lineage>
        <taxon>Bacteria</taxon>
        <taxon>Pseudomonadati</taxon>
        <taxon>Pseudomonadota</taxon>
        <taxon>Alphaproteobacteria</taxon>
        <taxon>Rhodobacterales</taxon>
        <taxon>Roseobacteraceae</taxon>
        <taxon>Rubellimicrobium</taxon>
    </lineage>
</organism>
<reference evidence="9 10" key="1">
    <citation type="submission" date="2013-02" db="EMBL/GenBank/DDBJ databases">
        <authorList>
            <person name="Fiebig A."/>
            <person name="Goeker M."/>
            <person name="Klenk H.-P.P."/>
        </authorList>
    </citation>
    <scope>NUCLEOTIDE SEQUENCE [LARGE SCALE GENOMIC DNA]</scope>
    <source>
        <strain evidence="9 10">DSM 19309</strain>
    </source>
</reference>
<keyword evidence="5" id="KW-0547">Nucleotide-binding</keyword>
<accession>A0A017HPN2</accession>
<evidence type="ECO:0000313" key="10">
    <source>
        <dbReference type="Proteomes" id="UP000019666"/>
    </source>
</evidence>
<gene>
    <name evidence="9" type="ORF">Rumeso_02129</name>
</gene>
<evidence type="ECO:0000256" key="7">
    <source>
        <dbReference type="ARBA" id="ARBA00023136"/>
    </source>
</evidence>
<evidence type="ECO:0000256" key="1">
    <source>
        <dbReference type="ARBA" id="ARBA00004417"/>
    </source>
</evidence>
<comment type="subcellular location">
    <subcellularLocation>
        <location evidence="1">Cell inner membrane</location>
        <topology evidence="1">Peripheral membrane protein</topology>
    </subcellularLocation>
</comment>
<comment type="similarity">
    <text evidence="2">Belongs to the ABC transporter superfamily.</text>
</comment>
<dbReference type="CDD" id="cd03257">
    <property type="entry name" value="ABC_NikE_OppD_transporters"/>
    <property type="match status" value="1"/>
</dbReference>
<evidence type="ECO:0000256" key="3">
    <source>
        <dbReference type="ARBA" id="ARBA00022448"/>
    </source>
</evidence>
<comment type="caution">
    <text evidence="9">The sequence shown here is derived from an EMBL/GenBank/DDBJ whole genome shotgun (WGS) entry which is preliminary data.</text>
</comment>
<dbReference type="SMART" id="SM00382">
    <property type="entry name" value="AAA"/>
    <property type="match status" value="1"/>
</dbReference>
<dbReference type="GO" id="GO:0016887">
    <property type="term" value="F:ATP hydrolysis activity"/>
    <property type="evidence" value="ECO:0007669"/>
    <property type="project" value="InterPro"/>
</dbReference>
<dbReference type="Pfam" id="PF00005">
    <property type="entry name" value="ABC_tran"/>
    <property type="match status" value="1"/>
</dbReference>
<dbReference type="GO" id="GO:0005886">
    <property type="term" value="C:plasma membrane"/>
    <property type="evidence" value="ECO:0007669"/>
    <property type="project" value="UniProtKB-SubCell"/>
</dbReference>
<dbReference type="HOGENOM" id="CLU_000604_1_23_5"/>
<dbReference type="STRING" id="442562.Rumeso_02129"/>
<dbReference type="EMBL" id="AOSK01000053">
    <property type="protein sequence ID" value="EYD76280.1"/>
    <property type="molecule type" value="Genomic_DNA"/>
</dbReference>
<evidence type="ECO:0000313" key="9">
    <source>
        <dbReference type="EMBL" id="EYD76280.1"/>
    </source>
</evidence>
<dbReference type="Pfam" id="PF08352">
    <property type="entry name" value="oligo_HPY"/>
    <property type="match status" value="1"/>
</dbReference>
<dbReference type="GO" id="GO:0055085">
    <property type="term" value="P:transmembrane transport"/>
    <property type="evidence" value="ECO:0007669"/>
    <property type="project" value="UniProtKB-ARBA"/>
</dbReference>
<dbReference type="PROSITE" id="PS50893">
    <property type="entry name" value="ABC_TRANSPORTER_2"/>
    <property type="match status" value="1"/>
</dbReference>
<keyword evidence="3" id="KW-0813">Transport</keyword>
<dbReference type="AlphaFoldDB" id="A0A017HPN2"/>
<dbReference type="NCBIfam" id="TIGR01727">
    <property type="entry name" value="oligo_HPY"/>
    <property type="match status" value="1"/>
</dbReference>
<evidence type="ECO:0000259" key="8">
    <source>
        <dbReference type="PROSITE" id="PS50893"/>
    </source>
</evidence>
<dbReference type="Gene3D" id="3.40.50.300">
    <property type="entry name" value="P-loop containing nucleotide triphosphate hydrolases"/>
    <property type="match status" value="1"/>
</dbReference>
<dbReference type="PANTHER" id="PTHR43297">
    <property type="entry name" value="OLIGOPEPTIDE TRANSPORT ATP-BINDING PROTEIN APPD"/>
    <property type="match status" value="1"/>
</dbReference>
<dbReference type="OrthoDB" id="9802264at2"/>
<dbReference type="Proteomes" id="UP000019666">
    <property type="component" value="Unassembled WGS sequence"/>
</dbReference>
<dbReference type="SUPFAM" id="SSF52540">
    <property type="entry name" value="P-loop containing nucleoside triphosphate hydrolases"/>
    <property type="match status" value="1"/>
</dbReference>
<evidence type="ECO:0000256" key="4">
    <source>
        <dbReference type="ARBA" id="ARBA00022475"/>
    </source>
</evidence>
<dbReference type="RefSeq" id="WP_037282154.1">
    <property type="nucleotide sequence ID" value="NZ_KK088603.1"/>
</dbReference>
<keyword evidence="4" id="KW-1003">Cell membrane</keyword>